<organism evidence="8 9">
    <name type="scientific">Evansella cellulosilytica (strain ATCC 21833 / DSM 2522 / FERM P-1141 / JCM 9156 / N-4)</name>
    <name type="common">Bacillus cellulosilyticus</name>
    <dbReference type="NCBI Taxonomy" id="649639"/>
    <lineage>
        <taxon>Bacteria</taxon>
        <taxon>Bacillati</taxon>
        <taxon>Bacillota</taxon>
        <taxon>Bacilli</taxon>
        <taxon>Bacillales</taxon>
        <taxon>Bacillaceae</taxon>
        <taxon>Evansella</taxon>
    </lineage>
</organism>
<feature type="transmembrane region" description="Helical" evidence="7">
    <location>
        <begin position="70"/>
        <end position="98"/>
    </location>
</feature>
<evidence type="ECO:0000256" key="1">
    <source>
        <dbReference type="ARBA" id="ARBA00004651"/>
    </source>
</evidence>
<evidence type="ECO:0000256" key="6">
    <source>
        <dbReference type="ARBA" id="ARBA00023136"/>
    </source>
</evidence>
<dbReference type="OrthoDB" id="9027281at2"/>
<keyword evidence="4 7" id="KW-0812">Transmembrane</keyword>
<dbReference type="HOGENOM" id="CLU_018106_1_2_9"/>
<dbReference type="InterPro" id="IPR003370">
    <property type="entry name" value="Chromate_transpt"/>
</dbReference>
<evidence type="ECO:0000313" key="9">
    <source>
        <dbReference type="Proteomes" id="UP000001401"/>
    </source>
</evidence>
<evidence type="ECO:0000256" key="3">
    <source>
        <dbReference type="ARBA" id="ARBA00022475"/>
    </source>
</evidence>
<evidence type="ECO:0000256" key="2">
    <source>
        <dbReference type="ARBA" id="ARBA00005262"/>
    </source>
</evidence>
<evidence type="ECO:0000313" key="8">
    <source>
        <dbReference type="EMBL" id="ADU29247.1"/>
    </source>
</evidence>
<dbReference type="GO" id="GO:0015109">
    <property type="term" value="F:chromate transmembrane transporter activity"/>
    <property type="evidence" value="ECO:0007669"/>
    <property type="project" value="InterPro"/>
</dbReference>
<gene>
    <name evidence="8" type="ordered locus">Bcell_0974</name>
</gene>
<keyword evidence="9" id="KW-1185">Reference proteome</keyword>
<dbReference type="STRING" id="649639.Bcell_0974"/>
<dbReference type="PANTHER" id="PTHR43663:SF1">
    <property type="entry name" value="CHROMATE TRANSPORTER"/>
    <property type="match status" value="1"/>
</dbReference>
<dbReference type="GO" id="GO:0005886">
    <property type="term" value="C:plasma membrane"/>
    <property type="evidence" value="ECO:0007669"/>
    <property type="project" value="UniProtKB-SubCell"/>
</dbReference>
<comment type="similarity">
    <text evidence="2">Belongs to the chromate ion transporter (CHR) (TC 2.A.51) family.</text>
</comment>
<feature type="transmembrane region" description="Helical" evidence="7">
    <location>
        <begin position="110"/>
        <end position="130"/>
    </location>
</feature>
<dbReference type="AlphaFoldDB" id="E6U203"/>
<sequence length="189" mass="20612">MIQKDIFFAFLRVGLLGFGGGPSSIPLFQKEVVEKYKWMTDEEFSDILAIGNTLPGPIATKMAGYLGFRVAGVVGMVNALIASVIPTVVLLILLFTYLASYRDQPWVHGMTHGVIPVVAVMMATLTYGFVKKSTKDFGWLISIALIIFSVIFISIIGLHPGFVIGALILFALLKKTKVPLDEKEKGESS</sequence>
<evidence type="ECO:0000256" key="5">
    <source>
        <dbReference type="ARBA" id="ARBA00022989"/>
    </source>
</evidence>
<proteinExistence type="inferred from homology"/>
<evidence type="ECO:0000256" key="7">
    <source>
        <dbReference type="SAM" id="Phobius"/>
    </source>
</evidence>
<dbReference type="RefSeq" id="WP_013487588.1">
    <property type="nucleotide sequence ID" value="NC_014829.1"/>
</dbReference>
<evidence type="ECO:0000256" key="4">
    <source>
        <dbReference type="ARBA" id="ARBA00022692"/>
    </source>
</evidence>
<accession>E6U203</accession>
<dbReference type="InterPro" id="IPR052518">
    <property type="entry name" value="CHR_Transporter"/>
</dbReference>
<dbReference type="KEGG" id="bco:Bcell_0974"/>
<feature type="transmembrane region" description="Helical" evidence="7">
    <location>
        <begin position="6"/>
        <end position="28"/>
    </location>
</feature>
<feature type="transmembrane region" description="Helical" evidence="7">
    <location>
        <begin position="137"/>
        <end position="170"/>
    </location>
</feature>
<keyword evidence="6 7" id="KW-0472">Membrane</keyword>
<dbReference type="PANTHER" id="PTHR43663">
    <property type="entry name" value="CHROMATE TRANSPORT PROTEIN-RELATED"/>
    <property type="match status" value="1"/>
</dbReference>
<reference evidence="8 9" key="1">
    <citation type="submission" date="2010-12" db="EMBL/GenBank/DDBJ databases">
        <title>Complete sequence of Bacillus cellulosilyticus DSM 2522.</title>
        <authorList>
            <consortium name="US DOE Joint Genome Institute"/>
            <person name="Lucas S."/>
            <person name="Copeland A."/>
            <person name="Lapidus A."/>
            <person name="Cheng J.-F."/>
            <person name="Bruce D."/>
            <person name="Goodwin L."/>
            <person name="Pitluck S."/>
            <person name="Chertkov O."/>
            <person name="Detter J.C."/>
            <person name="Han C."/>
            <person name="Tapia R."/>
            <person name="Land M."/>
            <person name="Hauser L."/>
            <person name="Jeffries C."/>
            <person name="Kyrpides N."/>
            <person name="Ivanova N."/>
            <person name="Mikhailova N."/>
            <person name="Brumm P."/>
            <person name="Mead D."/>
            <person name="Woyke T."/>
        </authorList>
    </citation>
    <scope>NUCLEOTIDE SEQUENCE [LARGE SCALE GENOMIC DNA]</scope>
    <source>
        <strain evidence="9">ATCC 21833 / DSM 2522 / FERM P-1141 / JCM 9156 / N-4</strain>
    </source>
</reference>
<dbReference type="Pfam" id="PF02417">
    <property type="entry name" value="Chromate_transp"/>
    <property type="match status" value="1"/>
</dbReference>
<dbReference type="Proteomes" id="UP000001401">
    <property type="component" value="Chromosome"/>
</dbReference>
<comment type="subcellular location">
    <subcellularLocation>
        <location evidence="1">Cell membrane</location>
        <topology evidence="1">Multi-pass membrane protein</topology>
    </subcellularLocation>
</comment>
<dbReference type="EMBL" id="CP002394">
    <property type="protein sequence ID" value="ADU29247.1"/>
    <property type="molecule type" value="Genomic_DNA"/>
</dbReference>
<keyword evidence="3" id="KW-1003">Cell membrane</keyword>
<dbReference type="eggNOG" id="COG2059">
    <property type="taxonomic scope" value="Bacteria"/>
</dbReference>
<protein>
    <submittedName>
        <fullName evidence="8">Chromate transporter</fullName>
    </submittedName>
</protein>
<keyword evidence="5 7" id="KW-1133">Transmembrane helix</keyword>
<name>E6U203_EVAC2</name>